<dbReference type="PANTHER" id="PTHR44307:SF2">
    <property type="entry name" value="PHOSPHOETHANOLAMINE METHYLTRANSFERASE ISOFORM X1"/>
    <property type="match status" value="1"/>
</dbReference>
<dbReference type="RefSeq" id="WP_126521432.1">
    <property type="nucleotide sequence ID" value="NZ_RXNU01000010.1"/>
</dbReference>
<comment type="pathway">
    <text evidence="4">Phospholipid metabolism.</text>
</comment>
<sequence>MNCCTDLYRHPLTHHLLGDSFHPGGLGTTRSLAAQCLVNRTSKVLDIATGRATSAAFLVKQYGAQVLGLDLGMDNLQTAKQTHRSLTKLNLISGDAMQLPFRDNSLDVVFCECALCTFDNRDAAMHEIYRVLKPGGFIAISDIFLNQTLPGKLETTLNRWLCVAGALSHEASIQKAEQAGFSQLRFEDRSASILASIDSIKHKVNALQRLPEKALGLTGTLPMDSLKDGNIQDALIQLAEFIEQGGAGYYTISARK</sequence>
<evidence type="ECO:0000259" key="5">
    <source>
        <dbReference type="Pfam" id="PF08241"/>
    </source>
</evidence>
<dbReference type="CDD" id="cd02440">
    <property type="entry name" value="AdoMet_MTases"/>
    <property type="match status" value="1"/>
</dbReference>
<evidence type="ECO:0000313" key="7">
    <source>
        <dbReference type="Proteomes" id="UP000267448"/>
    </source>
</evidence>
<gene>
    <name evidence="6" type="ORF">EKG38_17090</name>
</gene>
<evidence type="ECO:0000313" key="6">
    <source>
        <dbReference type="EMBL" id="RTR37734.1"/>
    </source>
</evidence>
<dbReference type="Gene3D" id="3.40.50.150">
    <property type="entry name" value="Vaccinia Virus protein VP39"/>
    <property type="match status" value="1"/>
</dbReference>
<keyword evidence="7" id="KW-1185">Reference proteome</keyword>
<comment type="pathway">
    <text evidence="1">Lipid metabolism.</text>
</comment>
<dbReference type="Proteomes" id="UP000267448">
    <property type="component" value="Unassembled WGS sequence"/>
</dbReference>
<dbReference type="InterPro" id="IPR029063">
    <property type="entry name" value="SAM-dependent_MTases_sf"/>
</dbReference>
<protein>
    <submittedName>
        <fullName evidence="6">Class I SAM-dependent methyltransferase</fullName>
    </submittedName>
</protein>
<proteinExistence type="predicted"/>
<evidence type="ECO:0000256" key="1">
    <source>
        <dbReference type="ARBA" id="ARBA00005189"/>
    </source>
</evidence>
<keyword evidence="3 6" id="KW-0808">Transferase</keyword>
<feature type="domain" description="Methyltransferase type 11" evidence="5">
    <location>
        <begin position="45"/>
        <end position="140"/>
    </location>
</feature>
<dbReference type="EMBL" id="RXNU01000010">
    <property type="protein sequence ID" value="RTR37734.1"/>
    <property type="molecule type" value="Genomic_DNA"/>
</dbReference>
<comment type="caution">
    <text evidence="6">The sequence shown here is derived from an EMBL/GenBank/DDBJ whole genome shotgun (WGS) entry which is preliminary data.</text>
</comment>
<evidence type="ECO:0000256" key="2">
    <source>
        <dbReference type="ARBA" id="ARBA00022603"/>
    </source>
</evidence>
<accession>A0A431WRC8</accession>
<reference evidence="6 7" key="1">
    <citation type="submission" date="2018-12" db="EMBL/GenBank/DDBJ databases">
        <authorList>
            <person name="Yu L."/>
        </authorList>
    </citation>
    <scope>NUCLEOTIDE SEQUENCE [LARGE SCALE GENOMIC DNA]</scope>
    <source>
        <strain evidence="6 7">HAW-EB2</strain>
    </source>
</reference>
<evidence type="ECO:0000256" key="3">
    <source>
        <dbReference type="ARBA" id="ARBA00022679"/>
    </source>
</evidence>
<keyword evidence="2 6" id="KW-0489">Methyltransferase</keyword>
<dbReference type="OrthoDB" id="9772751at2"/>
<evidence type="ECO:0000256" key="4">
    <source>
        <dbReference type="ARBA" id="ARBA00025707"/>
    </source>
</evidence>
<dbReference type="AlphaFoldDB" id="A0A431WRC8"/>
<dbReference type="GO" id="GO:0008757">
    <property type="term" value="F:S-adenosylmethionine-dependent methyltransferase activity"/>
    <property type="evidence" value="ECO:0007669"/>
    <property type="project" value="InterPro"/>
</dbReference>
<dbReference type="InterPro" id="IPR013216">
    <property type="entry name" value="Methyltransf_11"/>
</dbReference>
<dbReference type="SUPFAM" id="SSF53335">
    <property type="entry name" value="S-adenosyl-L-methionine-dependent methyltransferases"/>
    <property type="match status" value="1"/>
</dbReference>
<dbReference type="PANTHER" id="PTHR44307">
    <property type="entry name" value="PHOSPHOETHANOLAMINE METHYLTRANSFERASE"/>
    <property type="match status" value="1"/>
</dbReference>
<organism evidence="6 7">
    <name type="scientific">Shewanella canadensis</name>
    <dbReference type="NCBI Taxonomy" id="271096"/>
    <lineage>
        <taxon>Bacteria</taxon>
        <taxon>Pseudomonadati</taxon>
        <taxon>Pseudomonadota</taxon>
        <taxon>Gammaproteobacteria</taxon>
        <taxon>Alteromonadales</taxon>
        <taxon>Shewanellaceae</taxon>
        <taxon>Shewanella</taxon>
    </lineage>
</organism>
<dbReference type="GO" id="GO:0032259">
    <property type="term" value="P:methylation"/>
    <property type="evidence" value="ECO:0007669"/>
    <property type="project" value="UniProtKB-KW"/>
</dbReference>
<dbReference type="Pfam" id="PF08241">
    <property type="entry name" value="Methyltransf_11"/>
    <property type="match status" value="1"/>
</dbReference>
<name>A0A431WRC8_9GAMM</name>